<sequence length="205" mass="24919">MLALTRSKKKEEMNQMLHRREYDRERLYKNKKELAKITLNAEERAMMWNLYRQSKQPNTMDQMWGEPSRCLDEQEKRLRNRTTFYNQLLAIFTGDDKKARMMNNENVRFLLDEMQKYMLNDWDINKKFFFTVVTDVGYHKFELDSGCLMILGKLKESCHITEKEWDLYVEKWTTGRRSVQRFLTRYGVYVPNQKKDKIVEEKVAP</sequence>
<evidence type="ECO:0000313" key="1">
    <source>
        <dbReference type="EMBL" id="KAL0479202.1"/>
    </source>
</evidence>
<organism evidence="1 2">
    <name type="scientific">Acrasis kona</name>
    <dbReference type="NCBI Taxonomy" id="1008807"/>
    <lineage>
        <taxon>Eukaryota</taxon>
        <taxon>Discoba</taxon>
        <taxon>Heterolobosea</taxon>
        <taxon>Tetramitia</taxon>
        <taxon>Eutetramitia</taxon>
        <taxon>Acrasidae</taxon>
        <taxon>Acrasis</taxon>
    </lineage>
</organism>
<proteinExistence type="predicted"/>
<feature type="non-terminal residue" evidence="1">
    <location>
        <position position="205"/>
    </location>
</feature>
<dbReference type="Proteomes" id="UP001431209">
    <property type="component" value="Unassembled WGS sequence"/>
</dbReference>
<protein>
    <submittedName>
        <fullName evidence="1">Uncharacterized protein</fullName>
    </submittedName>
</protein>
<reference evidence="1 2" key="1">
    <citation type="submission" date="2024-03" db="EMBL/GenBank/DDBJ databases">
        <title>The Acrasis kona genome and developmental transcriptomes reveal deep origins of eukaryotic multicellular pathways.</title>
        <authorList>
            <person name="Sheikh S."/>
            <person name="Fu C.-J."/>
            <person name="Brown M.W."/>
            <person name="Baldauf S.L."/>
        </authorList>
    </citation>
    <scope>NUCLEOTIDE SEQUENCE [LARGE SCALE GENOMIC DNA]</scope>
    <source>
        <strain evidence="1 2">ATCC MYA-3509</strain>
    </source>
</reference>
<dbReference type="EMBL" id="JAOPGA020000512">
    <property type="protein sequence ID" value="KAL0479202.1"/>
    <property type="molecule type" value="Genomic_DNA"/>
</dbReference>
<evidence type="ECO:0000313" key="2">
    <source>
        <dbReference type="Proteomes" id="UP001431209"/>
    </source>
</evidence>
<keyword evidence="2" id="KW-1185">Reference proteome</keyword>
<accession>A0AAW2YPT4</accession>
<name>A0AAW2YPT4_9EUKA</name>
<dbReference type="AlphaFoldDB" id="A0AAW2YPT4"/>
<gene>
    <name evidence="1" type="ORF">AKO1_008045</name>
</gene>
<comment type="caution">
    <text evidence="1">The sequence shown here is derived from an EMBL/GenBank/DDBJ whole genome shotgun (WGS) entry which is preliminary data.</text>
</comment>